<comment type="caution">
    <text evidence="2">The sequence shown here is derived from an EMBL/GenBank/DDBJ whole genome shotgun (WGS) entry which is preliminary data.</text>
</comment>
<keyword evidence="3" id="KW-1185">Reference proteome</keyword>
<dbReference type="GO" id="GO:0009570">
    <property type="term" value="C:chloroplast stroma"/>
    <property type="evidence" value="ECO:0007669"/>
    <property type="project" value="TreeGrafter"/>
</dbReference>
<dbReference type="InterPro" id="IPR057453">
    <property type="entry name" value="BSD2_CRD"/>
</dbReference>
<dbReference type="EMBL" id="CAMAPF010000965">
    <property type="protein sequence ID" value="CAH9131333.1"/>
    <property type="molecule type" value="Genomic_DNA"/>
</dbReference>
<reference evidence="2" key="1">
    <citation type="submission" date="2022-07" db="EMBL/GenBank/DDBJ databases">
        <authorList>
            <person name="Macas J."/>
            <person name="Novak P."/>
            <person name="Neumann P."/>
        </authorList>
    </citation>
    <scope>NUCLEOTIDE SEQUENCE</scope>
</reference>
<dbReference type="GO" id="GO:0044183">
    <property type="term" value="F:protein folding chaperone"/>
    <property type="evidence" value="ECO:0007669"/>
    <property type="project" value="TreeGrafter"/>
</dbReference>
<name>A0AAV0F7F5_9ASTE</name>
<gene>
    <name evidence="2" type="ORF">CEPIT_LOCUS31316</name>
</gene>
<dbReference type="AlphaFoldDB" id="A0AAV0F7F5"/>
<accession>A0AAV0F7F5</accession>
<dbReference type="InterPro" id="IPR036410">
    <property type="entry name" value="HSP_DnaJ_Cys-rich_dom_sf"/>
</dbReference>
<dbReference type="SUPFAM" id="SSF57938">
    <property type="entry name" value="DnaJ/Hsp40 cysteine-rich domain"/>
    <property type="match status" value="1"/>
</dbReference>
<dbReference type="PANTHER" id="PTHR15852">
    <property type="entry name" value="PLASTID TRANSCRIPTIONALLY ACTIVE PROTEIN"/>
    <property type="match status" value="1"/>
</dbReference>
<dbReference type="GO" id="GO:0101031">
    <property type="term" value="C:protein folding chaperone complex"/>
    <property type="evidence" value="ECO:0007669"/>
    <property type="project" value="TreeGrafter"/>
</dbReference>
<evidence type="ECO:0000259" key="1">
    <source>
        <dbReference type="Pfam" id="PF25436"/>
    </source>
</evidence>
<proteinExistence type="predicted"/>
<evidence type="ECO:0000313" key="3">
    <source>
        <dbReference type="Proteomes" id="UP001152523"/>
    </source>
</evidence>
<evidence type="ECO:0000313" key="2">
    <source>
        <dbReference type="EMBL" id="CAH9131333.1"/>
    </source>
</evidence>
<sequence length="147" mass="15943">MASPSHLFSVTSDWQFLQQYLWGSKHRAFPSTVFLINKDLPLNAPKLRLKAVDGFSGDGLLDGNTLSKATHNNQETKTKSIVCADCDGNGAILCSQCKGSSLNSVDHFNGQFKAGQLCWLCRGKKEILCGNCNGAGFIGGYMSTFDE</sequence>
<dbReference type="Proteomes" id="UP001152523">
    <property type="component" value="Unassembled WGS sequence"/>
</dbReference>
<dbReference type="Pfam" id="PF25436">
    <property type="entry name" value="BSD2_CRD"/>
    <property type="match status" value="1"/>
</dbReference>
<organism evidence="2 3">
    <name type="scientific">Cuscuta epithymum</name>
    <dbReference type="NCBI Taxonomy" id="186058"/>
    <lineage>
        <taxon>Eukaryota</taxon>
        <taxon>Viridiplantae</taxon>
        <taxon>Streptophyta</taxon>
        <taxon>Embryophyta</taxon>
        <taxon>Tracheophyta</taxon>
        <taxon>Spermatophyta</taxon>
        <taxon>Magnoliopsida</taxon>
        <taxon>eudicotyledons</taxon>
        <taxon>Gunneridae</taxon>
        <taxon>Pentapetalae</taxon>
        <taxon>asterids</taxon>
        <taxon>lamiids</taxon>
        <taxon>Solanales</taxon>
        <taxon>Convolvulaceae</taxon>
        <taxon>Cuscuteae</taxon>
        <taxon>Cuscuta</taxon>
        <taxon>Cuscuta subgen. Cuscuta</taxon>
    </lineage>
</organism>
<feature type="domain" description="BSD2 cysteine rich" evidence="1">
    <location>
        <begin position="79"/>
        <end position="147"/>
    </location>
</feature>
<dbReference type="PANTHER" id="PTHR15852:SF77">
    <property type="entry name" value="PROTEIN P13.9, PUTATIVE-RELATED"/>
    <property type="match status" value="1"/>
</dbReference>
<protein>
    <recommendedName>
        <fullName evidence="1">BSD2 cysteine rich domain-containing protein</fullName>
    </recommendedName>
</protein>